<organism evidence="3 4">
    <name type="scientific">Streptomyces hundungensis</name>
    <dbReference type="NCBI Taxonomy" id="1077946"/>
    <lineage>
        <taxon>Bacteria</taxon>
        <taxon>Bacillati</taxon>
        <taxon>Actinomycetota</taxon>
        <taxon>Actinomycetes</taxon>
        <taxon>Kitasatosporales</taxon>
        <taxon>Streptomycetaceae</taxon>
        <taxon>Streptomyces</taxon>
    </lineage>
</organism>
<dbReference type="Pfam" id="PF13796">
    <property type="entry name" value="Sensor"/>
    <property type="match status" value="1"/>
</dbReference>
<name>A0A387HQP5_9ACTN</name>
<keyword evidence="1" id="KW-0812">Transmembrane</keyword>
<dbReference type="AlphaFoldDB" id="A0A387HQP5"/>
<feature type="transmembrane region" description="Helical" evidence="1">
    <location>
        <begin position="134"/>
        <end position="153"/>
    </location>
</feature>
<gene>
    <name evidence="3" type="ORF">DWB77_07329</name>
</gene>
<evidence type="ECO:0000259" key="2">
    <source>
        <dbReference type="Pfam" id="PF13796"/>
    </source>
</evidence>
<feature type="transmembrane region" description="Helical" evidence="1">
    <location>
        <begin position="34"/>
        <end position="53"/>
    </location>
</feature>
<dbReference type="InterPro" id="IPR025828">
    <property type="entry name" value="Put_sensor_dom"/>
</dbReference>
<dbReference type="RefSeq" id="WP_120726913.1">
    <property type="nucleotide sequence ID" value="NZ_CP032698.1"/>
</dbReference>
<keyword evidence="4" id="KW-1185">Reference proteome</keyword>
<dbReference type="Proteomes" id="UP000271554">
    <property type="component" value="Chromosome"/>
</dbReference>
<evidence type="ECO:0000313" key="3">
    <source>
        <dbReference type="EMBL" id="AYG85113.1"/>
    </source>
</evidence>
<feature type="transmembrane region" description="Helical" evidence="1">
    <location>
        <begin position="174"/>
        <end position="197"/>
    </location>
</feature>
<feature type="domain" description="Putative sensor" evidence="2">
    <location>
        <begin position="83"/>
        <end position="168"/>
    </location>
</feature>
<dbReference type="KEGG" id="shun:DWB77_07329"/>
<evidence type="ECO:0000313" key="4">
    <source>
        <dbReference type="Proteomes" id="UP000271554"/>
    </source>
</evidence>
<protein>
    <recommendedName>
        <fullName evidence="2">Putative sensor domain-containing protein</fullName>
    </recommendedName>
</protein>
<accession>A0A387HQP5</accession>
<reference evidence="3 4" key="1">
    <citation type="submission" date="2018-10" db="EMBL/GenBank/DDBJ databases">
        <title>Relationship between Morphology and Antimicrobial Activity in Streptomyces.</title>
        <authorList>
            <person name="Kang H.J."/>
            <person name="Kim S.B."/>
        </authorList>
    </citation>
    <scope>NUCLEOTIDE SEQUENCE [LARGE SCALE GENOMIC DNA]</scope>
    <source>
        <strain evidence="3 4">BH38</strain>
    </source>
</reference>
<keyword evidence="1" id="KW-1133">Transmembrane helix</keyword>
<evidence type="ECO:0000256" key="1">
    <source>
        <dbReference type="SAM" id="Phobius"/>
    </source>
</evidence>
<feature type="transmembrane region" description="Helical" evidence="1">
    <location>
        <begin position="93"/>
        <end position="114"/>
    </location>
</feature>
<proteinExistence type="predicted"/>
<dbReference type="OrthoDB" id="4338017at2"/>
<dbReference type="EMBL" id="CP032698">
    <property type="protein sequence ID" value="AYG85113.1"/>
    <property type="molecule type" value="Genomic_DNA"/>
</dbReference>
<keyword evidence="1" id="KW-0472">Membrane</keyword>
<sequence length="202" mass="21378">MDITQPPLARSGRPTGRIAAILRAPFRALTWRRFAYIVLALPVGILCIPLALLGGQAGHIQRALAQRLLGVEVEAPERNGPLTLVHAVISAPLNLVAAISSGLFWFVVAINLGYPLRPDNDTSDSWGGPTMAGAWAVHATGGLGFLLVAPWVIKGFTTLQGRLVRGFLGADRRGLLKTTSLALTVAALCCLLSIPLIHQAQG</sequence>